<dbReference type="InterPro" id="IPR043472">
    <property type="entry name" value="Macro_dom-like"/>
</dbReference>
<feature type="region of interest" description="Disordered" evidence="1">
    <location>
        <begin position="371"/>
        <end position="403"/>
    </location>
</feature>
<dbReference type="PANTHER" id="PTHR35596">
    <property type="entry name" value="DUF2263 DOMAIN-CONTAINING PROTEIN"/>
    <property type="match status" value="1"/>
</dbReference>
<dbReference type="EMBL" id="JAULSU010000004">
    <property type="protein sequence ID" value="KAK0620435.1"/>
    <property type="molecule type" value="Genomic_DNA"/>
</dbReference>
<name>A0AA40C0I6_9PEZI</name>
<reference evidence="3" key="1">
    <citation type="submission" date="2023-06" db="EMBL/GenBank/DDBJ databases">
        <title>Genome-scale phylogeny and comparative genomics of the fungal order Sordariales.</title>
        <authorList>
            <consortium name="Lawrence Berkeley National Laboratory"/>
            <person name="Hensen N."/>
            <person name="Bonometti L."/>
            <person name="Westerberg I."/>
            <person name="Brannstrom I.O."/>
            <person name="Guillou S."/>
            <person name="Cros-Aarteil S."/>
            <person name="Calhoun S."/>
            <person name="Haridas S."/>
            <person name="Kuo A."/>
            <person name="Mondo S."/>
            <person name="Pangilinan J."/>
            <person name="Riley R."/>
            <person name="Labutti K."/>
            <person name="Andreopoulos B."/>
            <person name="Lipzen A."/>
            <person name="Chen C."/>
            <person name="Yanf M."/>
            <person name="Daum C."/>
            <person name="Ng V."/>
            <person name="Clum A."/>
            <person name="Steindorff A."/>
            <person name="Ohm R."/>
            <person name="Martin F."/>
            <person name="Silar P."/>
            <person name="Natvig D."/>
            <person name="Lalanne C."/>
            <person name="Gautier V."/>
            <person name="Ament-Velasquez S.L."/>
            <person name="Kruys A."/>
            <person name="Hutchinson M.I."/>
            <person name="Powell A.J."/>
            <person name="Barry K."/>
            <person name="Miller A.N."/>
            <person name="Grigoriev I.V."/>
            <person name="Debuchy R."/>
            <person name="Gladieux P."/>
            <person name="Thoren M.H."/>
            <person name="Johannesson H."/>
        </authorList>
    </citation>
    <scope>NUCLEOTIDE SEQUENCE</scope>
    <source>
        <strain evidence="3">CBS 606.72</strain>
    </source>
</reference>
<dbReference type="Proteomes" id="UP001175000">
    <property type="component" value="Unassembled WGS sequence"/>
</dbReference>
<dbReference type="Pfam" id="PF10021">
    <property type="entry name" value="PARG_cat_microb"/>
    <property type="match status" value="1"/>
</dbReference>
<dbReference type="InterPro" id="IPR012664">
    <property type="entry name" value="CHP02452"/>
</dbReference>
<feature type="domain" description="Microbial-type PARG catalytic" evidence="2">
    <location>
        <begin position="79"/>
        <end position="183"/>
    </location>
</feature>
<comment type="caution">
    <text evidence="3">The sequence shown here is derived from an EMBL/GenBank/DDBJ whole genome shotgun (WGS) entry which is preliminary data.</text>
</comment>
<gene>
    <name evidence="3" type="ORF">B0T14DRAFT_431050</name>
</gene>
<dbReference type="Gene3D" id="3.40.220.10">
    <property type="entry name" value="Leucine Aminopeptidase, subunit E, domain 1"/>
    <property type="match status" value="1"/>
</dbReference>
<dbReference type="InterPro" id="IPR019261">
    <property type="entry name" value="PARG_cat_microbial"/>
</dbReference>
<evidence type="ECO:0000256" key="1">
    <source>
        <dbReference type="SAM" id="MobiDB-lite"/>
    </source>
</evidence>
<evidence type="ECO:0000259" key="2">
    <source>
        <dbReference type="Pfam" id="PF10021"/>
    </source>
</evidence>
<feature type="region of interest" description="Disordered" evidence="1">
    <location>
        <begin position="1"/>
        <end position="29"/>
    </location>
</feature>
<keyword evidence="4" id="KW-1185">Reference proteome</keyword>
<proteinExistence type="predicted"/>
<feature type="region of interest" description="Disordered" evidence="1">
    <location>
        <begin position="92"/>
        <end position="117"/>
    </location>
</feature>
<organism evidence="3 4">
    <name type="scientific">Immersiella caudata</name>
    <dbReference type="NCBI Taxonomy" id="314043"/>
    <lineage>
        <taxon>Eukaryota</taxon>
        <taxon>Fungi</taxon>
        <taxon>Dikarya</taxon>
        <taxon>Ascomycota</taxon>
        <taxon>Pezizomycotina</taxon>
        <taxon>Sordariomycetes</taxon>
        <taxon>Sordariomycetidae</taxon>
        <taxon>Sordariales</taxon>
        <taxon>Lasiosphaeriaceae</taxon>
        <taxon>Immersiella</taxon>
    </lineage>
</organism>
<accession>A0AA40C0I6</accession>
<dbReference type="PANTHER" id="PTHR35596:SF1">
    <property type="entry name" value="MICROBIAL-TYPE PARG CATALYTIC DOMAIN-CONTAINING PROTEIN"/>
    <property type="match status" value="1"/>
</dbReference>
<evidence type="ECO:0000313" key="3">
    <source>
        <dbReference type="EMBL" id="KAK0620435.1"/>
    </source>
</evidence>
<dbReference type="SUPFAM" id="SSF52949">
    <property type="entry name" value="Macro domain-like"/>
    <property type="match status" value="1"/>
</dbReference>
<feature type="compositionally biased region" description="Basic and acidic residues" evidence="1">
    <location>
        <begin position="373"/>
        <end position="386"/>
    </location>
</feature>
<feature type="compositionally biased region" description="Acidic residues" evidence="1">
    <location>
        <begin position="387"/>
        <end position="397"/>
    </location>
</feature>
<dbReference type="AlphaFoldDB" id="A0AA40C0I6"/>
<evidence type="ECO:0000313" key="4">
    <source>
        <dbReference type="Proteomes" id="UP001175000"/>
    </source>
</evidence>
<protein>
    <recommendedName>
        <fullName evidence="2">Microbial-type PARG catalytic domain-containing protein</fullName>
    </recommendedName>
</protein>
<dbReference type="NCBIfam" id="TIGR02452">
    <property type="entry name" value="TIGR02452 family protein"/>
    <property type="match status" value="1"/>
</dbReference>
<feature type="region of interest" description="Disordered" evidence="1">
    <location>
        <begin position="51"/>
        <end position="70"/>
    </location>
</feature>
<sequence length="403" mass="43885">MGRTQPSRGLAPAATRKDQRAKQAKNTINKVIPSLLSTHPRARDGIAASELITPDNLPSPPPSKTNPSNTPIRIALRICDTLTAAHSLLSHYAPHTTTPNNPPSPTTPNSTSLPSDLTNRRSRTCILNMASPLSPGGGFLSGATSQEESLCMRTTLLPSLRDEFYRLPELSCVYTTDVLVFRDEDGEDLKKGERWFVDVVSCAALRGPEVDWEREGGLYVSGRDRQVMRAKMRLVMEVCQRKGVKRIVLGAWGCGAYGNPVREVAEGWKGILLEGKGGGDVKGVREWDGIEEVVFGVNDRGMAERFASAFGEGLVWEEEDAKDADEKEDDVDADRIKELAGRIREMELQAEQATSPQTKIGLSLAITGLRKQLHGEQDRSGAARAEEDAEEDAESGDDGSSGF</sequence>